<keyword evidence="8" id="KW-0482">Metalloprotease</keyword>
<dbReference type="SUPFAM" id="SSF50923">
    <property type="entry name" value="Hemopexin-like domain"/>
    <property type="match status" value="1"/>
</dbReference>
<evidence type="ECO:0000313" key="12">
    <source>
        <dbReference type="Proteomes" id="UP000299102"/>
    </source>
</evidence>
<organism evidence="11 12">
    <name type="scientific">Eumeta variegata</name>
    <name type="common">Bagworm moth</name>
    <name type="synonym">Eumeta japonica</name>
    <dbReference type="NCBI Taxonomy" id="151549"/>
    <lineage>
        <taxon>Eukaryota</taxon>
        <taxon>Metazoa</taxon>
        <taxon>Ecdysozoa</taxon>
        <taxon>Arthropoda</taxon>
        <taxon>Hexapoda</taxon>
        <taxon>Insecta</taxon>
        <taxon>Pterygota</taxon>
        <taxon>Neoptera</taxon>
        <taxon>Endopterygota</taxon>
        <taxon>Lepidoptera</taxon>
        <taxon>Glossata</taxon>
        <taxon>Ditrysia</taxon>
        <taxon>Tineoidea</taxon>
        <taxon>Psychidae</taxon>
        <taxon>Oiketicinae</taxon>
        <taxon>Eumeta</taxon>
    </lineage>
</organism>
<dbReference type="InterPro" id="IPR001818">
    <property type="entry name" value="Pept_M10_metallopeptidase"/>
</dbReference>
<dbReference type="InterPro" id="IPR036375">
    <property type="entry name" value="Hemopexin-like_dom_sf"/>
</dbReference>
<evidence type="ECO:0000256" key="9">
    <source>
        <dbReference type="PROSITE-ProRule" id="PRU01011"/>
    </source>
</evidence>
<dbReference type="OrthoDB" id="10030048at2759"/>
<comment type="similarity">
    <text evidence="2">Belongs to the peptidase M10A family.</text>
</comment>
<evidence type="ECO:0000256" key="7">
    <source>
        <dbReference type="ARBA" id="ARBA00022833"/>
    </source>
</evidence>
<dbReference type="Pfam" id="PF00413">
    <property type="entry name" value="Peptidase_M10"/>
    <property type="match status" value="1"/>
</dbReference>
<dbReference type="GO" id="GO:0004222">
    <property type="term" value="F:metalloendopeptidase activity"/>
    <property type="evidence" value="ECO:0007669"/>
    <property type="project" value="InterPro"/>
</dbReference>
<dbReference type="AlphaFoldDB" id="A0A4C1TQ45"/>
<dbReference type="Pfam" id="PF00045">
    <property type="entry name" value="Hemopexin"/>
    <property type="match status" value="2"/>
</dbReference>
<keyword evidence="12" id="KW-1185">Reference proteome</keyword>
<dbReference type="GO" id="GO:0008270">
    <property type="term" value="F:zinc ion binding"/>
    <property type="evidence" value="ECO:0007669"/>
    <property type="project" value="InterPro"/>
</dbReference>
<keyword evidence="4" id="KW-0479">Metal-binding</keyword>
<evidence type="ECO:0000313" key="11">
    <source>
        <dbReference type="EMBL" id="GBP16102.1"/>
    </source>
</evidence>
<dbReference type="STRING" id="151549.A0A4C1TQ45"/>
<evidence type="ECO:0000256" key="5">
    <source>
        <dbReference type="ARBA" id="ARBA00022729"/>
    </source>
</evidence>
<name>A0A4C1TQ45_EUMVA</name>
<evidence type="ECO:0000256" key="8">
    <source>
        <dbReference type="ARBA" id="ARBA00023049"/>
    </source>
</evidence>
<keyword evidence="6" id="KW-0378">Hydrolase</keyword>
<proteinExistence type="inferred from homology"/>
<feature type="repeat" description="Hemopexin" evidence="9">
    <location>
        <begin position="157"/>
        <end position="213"/>
    </location>
</feature>
<evidence type="ECO:0000256" key="2">
    <source>
        <dbReference type="ARBA" id="ARBA00010370"/>
    </source>
</evidence>
<dbReference type="GO" id="GO:0030198">
    <property type="term" value="P:extracellular matrix organization"/>
    <property type="evidence" value="ECO:0007669"/>
    <property type="project" value="TreeGrafter"/>
</dbReference>
<dbReference type="GO" id="GO:0031012">
    <property type="term" value="C:extracellular matrix"/>
    <property type="evidence" value="ECO:0007669"/>
    <property type="project" value="InterPro"/>
</dbReference>
<dbReference type="EMBL" id="BGZK01005948">
    <property type="protein sequence ID" value="GBP16102.1"/>
    <property type="molecule type" value="Genomic_DNA"/>
</dbReference>
<dbReference type="GO" id="GO:0030574">
    <property type="term" value="P:collagen catabolic process"/>
    <property type="evidence" value="ECO:0007669"/>
    <property type="project" value="TreeGrafter"/>
</dbReference>
<evidence type="ECO:0000256" key="1">
    <source>
        <dbReference type="ARBA" id="ARBA00001947"/>
    </source>
</evidence>
<dbReference type="GO" id="GO:0006508">
    <property type="term" value="P:proteolysis"/>
    <property type="evidence" value="ECO:0007669"/>
    <property type="project" value="UniProtKB-KW"/>
</dbReference>
<dbReference type="InterPro" id="IPR024079">
    <property type="entry name" value="MetalloPept_cat_dom_sf"/>
</dbReference>
<protein>
    <submittedName>
        <fullName evidence="11">Matrix metalloproteinase-14</fullName>
    </submittedName>
</protein>
<dbReference type="SMART" id="SM00120">
    <property type="entry name" value="HX"/>
    <property type="match status" value="2"/>
</dbReference>
<evidence type="ECO:0000259" key="10">
    <source>
        <dbReference type="Pfam" id="PF00413"/>
    </source>
</evidence>
<dbReference type="SUPFAM" id="SSF55486">
    <property type="entry name" value="Metalloproteases ('zincins'), catalytic domain"/>
    <property type="match status" value="1"/>
</dbReference>
<accession>A0A4C1TQ45</accession>
<dbReference type="PANTHER" id="PTHR10201:SF291">
    <property type="entry name" value="MATRIX METALLOPROTEINASE 1, ISOFORM C-RELATED"/>
    <property type="match status" value="1"/>
</dbReference>
<reference evidence="11 12" key="1">
    <citation type="journal article" date="2019" name="Commun. Biol.">
        <title>The bagworm genome reveals a unique fibroin gene that provides high tensile strength.</title>
        <authorList>
            <person name="Kono N."/>
            <person name="Nakamura H."/>
            <person name="Ohtoshi R."/>
            <person name="Tomita M."/>
            <person name="Numata K."/>
            <person name="Arakawa K."/>
        </authorList>
    </citation>
    <scope>NUCLEOTIDE SEQUENCE [LARGE SCALE GENOMIC DNA]</scope>
</reference>
<evidence type="ECO:0000256" key="6">
    <source>
        <dbReference type="ARBA" id="ARBA00022801"/>
    </source>
</evidence>
<evidence type="ECO:0000256" key="4">
    <source>
        <dbReference type="ARBA" id="ARBA00022723"/>
    </source>
</evidence>
<dbReference type="Proteomes" id="UP000299102">
    <property type="component" value="Unassembled WGS sequence"/>
</dbReference>
<dbReference type="InterPro" id="IPR018487">
    <property type="entry name" value="Hemopexin-like_repeat"/>
</dbReference>
<dbReference type="PROSITE" id="PS51642">
    <property type="entry name" value="HEMOPEXIN_2"/>
    <property type="match status" value="2"/>
</dbReference>
<feature type="repeat" description="Hemopexin" evidence="9">
    <location>
        <begin position="214"/>
        <end position="261"/>
    </location>
</feature>
<feature type="domain" description="Peptidase M10 metallopeptidase" evidence="10">
    <location>
        <begin position="24"/>
        <end position="82"/>
    </location>
</feature>
<evidence type="ECO:0000256" key="3">
    <source>
        <dbReference type="ARBA" id="ARBA00022670"/>
    </source>
</evidence>
<gene>
    <name evidence="11" type="primary">MMP14</name>
    <name evidence="11" type="ORF">EVAR_73117_1</name>
</gene>
<comment type="caution">
    <text evidence="11">The sequence shown here is derived from an EMBL/GenBank/DDBJ whole genome shotgun (WGS) entry which is preliminary data.</text>
</comment>
<dbReference type="Gene3D" id="2.110.10.10">
    <property type="entry name" value="Hemopexin-like domain"/>
    <property type="match status" value="1"/>
</dbReference>
<keyword evidence="5" id="KW-0732">Signal</keyword>
<keyword evidence="7" id="KW-0862">Zinc</keyword>
<dbReference type="Gene3D" id="3.40.390.10">
    <property type="entry name" value="Collagenase (Catalytic Domain)"/>
    <property type="match status" value="1"/>
</dbReference>
<dbReference type="PANTHER" id="PTHR10201">
    <property type="entry name" value="MATRIX METALLOPROTEINASE"/>
    <property type="match status" value="1"/>
</dbReference>
<keyword evidence="3" id="KW-0645">Protease</keyword>
<comment type="cofactor">
    <cofactor evidence="1">
        <name>Zn(2+)</name>
        <dbReference type="ChEBI" id="CHEBI:29105"/>
    </cofactor>
</comment>
<sequence>MLQNATSFPIGPRNGLEIPPPEVFSIDGPGNILAHAFYPYEMGSWGGDVHFDEAENWQENATDLTKGVDFYTVALHELGHSLVNKQLDDDIENENEDYDSKEASSELEQTTELTTSSYFGDSTKGEKVNIFGDYRQTIGLLWTIQSSTLVQGFARQHQTYDACYERFDKTLILFAAKNNRTYLFADTIFWRLNDELKTLDKGYPKSMSRWPGLPENIDAAATLPSGKTYFFKDNRYWLYNNFTCSPERGYPRRASTAWLRLYHKNKTFII</sequence>